<dbReference type="InterPro" id="IPR011344">
    <property type="entry name" value="ssDNA-bd"/>
</dbReference>
<accession>A0A8S5P008</accession>
<dbReference type="InterPro" id="IPR000424">
    <property type="entry name" value="Primosome_PriB/ssb"/>
</dbReference>
<protein>
    <recommendedName>
        <fullName evidence="2">Single-stranded DNA-binding protein</fullName>
    </recommendedName>
</protein>
<dbReference type="HAMAP" id="MF_00984">
    <property type="entry name" value="SSB"/>
    <property type="match status" value="1"/>
</dbReference>
<dbReference type="EMBL" id="BK015297">
    <property type="protein sequence ID" value="DAE00005.1"/>
    <property type="molecule type" value="Genomic_DNA"/>
</dbReference>
<dbReference type="NCBIfam" id="TIGR00621">
    <property type="entry name" value="ssb"/>
    <property type="match status" value="1"/>
</dbReference>
<dbReference type="InterPro" id="IPR012340">
    <property type="entry name" value="NA-bd_OB-fold"/>
</dbReference>
<dbReference type="PANTHER" id="PTHR10302:SF27">
    <property type="entry name" value="SINGLE-STRANDED DNA-BINDING PROTEIN"/>
    <property type="match status" value="1"/>
</dbReference>
<dbReference type="GO" id="GO:0006260">
    <property type="term" value="P:DNA replication"/>
    <property type="evidence" value="ECO:0007669"/>
    <property type="project" value="InterPro"/>
</dbReference>
<dbReference type="PROSITE" id="PS50935">
    <property type="entry name" value="SSB"/>
    <property type="match status" value="1"/>
</dbReference>
<dbReference type="PIRSF" id="PIRSF002070">
    <property type="entry name" value="SSB"/>
    <property type="match status" value="1"/>
</dbReference>
<dbReference type="SUPFAM" id="SSF50249">
    <property type="entry name" value="Nucleic acid-binding proteins"/>
    <property type="match status" value="1"/>
</dbReference>
<name>A0A8S5P008_9CAUD</name>
<dbReference type="GO" id="GO:0003697">
    <property type="term" value="F:single-stranded DNA binding"/>
    <property type="evidence" value="ECO:0007669"/>
    <property type="project" value="InterPro"/>
</dbReference>
<dbReference type="PANTHER" id="PTHR10302">
    <property type="entry name" value="SINGLE-STRANDED DNA-BINDING PROTEIN"/>
    <property type="match status" value="1"/>
</dbReference>
<evidence type="ECO:0000256" key="1">
    <source>
        <dbReference type="ARBA" id="ARBA00023125"/>
    </source>
</evidence>
<dbReference type="Gene3D" id="2.40.50.140">
    <property type="entry name" value="Nucleic acid-binding proteins"/>
    <property type="match status" value="1"/>
</dbReference>
<dbReference type="CDD" id="cd04496">
    <property type="entry name" value="SSB_OBF"/>
    <property type="match status" value="1"/>
</dbReference>
<evidence type="ECO:0000256" key="2">
    <source>
        <dbReference type="PIRNR" id="PIRNR002070"/>
    </source>
</evidence>
<reference evidence="3" key="1">
    <citation type="journal article" date="2021" name="Proc. Natl. Acad. Sci. U.S.A.">
        <title>A Catalog of Tens of Thousands of Viruses from Human Metagenomes Reveals Hidden Associations with Chronic Diseases.</title>
        <authorList>
            <person name="Tisza M.J."/>
            <person name="Buck C.B."/>
        </authorList>
    </citation>
    <scope>NUCLEOTIDE SEQUENCE</scope>
    <source>
        <strain evidence="3">CtiMP24</strain>
    </source>
</reference>
<evidence type="ECO:0000313" key="3">
    <source>
        <dbReference type="EMBL" id="DAE00005.1"/>
    </source>
</evidence>
<dbReference type="GO" id="GO:0009295">
    <property type="term" value="C:nucleoid"/>
    <property type="evidence" value="ECO:0007669"/>
    <property type="project" value="TreeGrafter"/>
</dbReference>
<proteinExistence type="inferred from homology"/>
<sequence>MAGYGFNKVILIGNLTADPELKTTQTGVPVVSFSIAVSRRYAKDTDDVKADFINIVCWRKSAEFVAQYFNKGKKILVEGQLQTRSYVANDGSKRYSTEVVADNVSFVESAGSGAQGMTGQAASTVYPGTANTAQTPPEANWQEVGAEDELPF</sequence>
<keyword evidence="1 2" id="KW-0238">DNA-binding</keyword>
<dbReference type="Pfam" id="PF00436">
    <property type="entry name" value="SSB"/>
    <property type="match status" value="1"/>
</dbReference>
<organism evidence="3">
    <name type="scientific">Siphoviridae sp. ctiMP24</name>
    <dbReference type="NCBI Taxonomy" id="2825621"/>
    <lineage>
        <taxon>Viruses</taxon>
        <taxon>Duplodnaviria</taxon>
        <taxon>Heunggongvirae</taxon>
        <taxon>Uroviricota</taxon>
        <taxon>Caudoviricetes</taxon>
    </lineage>
</organism>